<feature type="coiled-coil region" evidence="1">
    <location>
        <begin position="8"/>
        <end position="39"/>
    </location>
</feature>
<reference evidence="2" key="1">
    <citation type="submission" date="2021-06" db="EMBL/GenBank/DDBJ databases">
        <authorList>
            <person name="Kallberg Y."/>
            <person name="Tangrot J."/>
            <person name="Rosling A."/>
        </authorList>
    </citation>
    <scope>NUCLEOTIDE SEQUENCE</scope>
    <source>
        <strain evidence="2">IN212</strain>
    </source>
</reference>
<comment type="caution">
    <text evidence="2">The sequence shown here is derived from an EMBL/GenBank/DDBJ whole genome shotgun (WGS) entry which is preliminary data.</text>
</comment>
<evidence type="ECO:0000256" key="1">
    <source>
        <dbReference type="SAM" id="Coils"/>
    </source>
</evidence>
<sequence>MLISLLRLKKIEERRGNQAKKEKELKKEKEIEEEEIKKK</sequence>
<keyword evidence="3" id="KW-1185">Reference proteome</keyword>
<name>A0A9N8ZJY4_9GLOM</name>
<dbReference type="EMBL" id="CAJVPZ010001706">
    <property type="protein sequence ID" value="CAG8498085.1"/>
    <property type="molecule type" value="Genomic_DNA"/>
</dbReference>
<accession>A0A9N8ZJY4</accession>
<evidence type="ECO:0000313" key="2">
    <source>
        <dbReference type="EMBL" id="CAG8498085.1"/>
    </source>
</evidence>
<protein>
    <submittedName>
        <fullName evidence="2">13595_t:CDS:1</fullName>
    </submittedName>
</protein>
<organism evidence="2 3">
    <name type="scientific">Racocetra fulgida</name>
    <dbReference type="NCBI Taxonomy" id="60492"/>
    <lineage>
        <taxon>Eukaryota</taxon>
        <taxon>Fungi</taxon>
        <taxon>Fungi incertae sedis</taxon>
        <taxon>Mucoromycota</taxon>
        <taxon>Glomeromycotina</taxon>
        <taxon>Glomeromycetes</taxon>
        <taxon>Diversisporales</taxon>
        <taxon>Gigasporaceae</taxon>
        <taxon>Racocetra</taxon>
    </lineage>
</organism>
<gene>
    <name evidence="2" type="ORF">RFULGI_LOCUS2305</name>
</gene>
<dbReference type="AlphaFoldDB" id="A0A9N8ZJY4"/>
<evidence type="ECO:0000313" key="3">
    <source>
        <dbReference type="Proteomes" id="UP000789396"/>
    </source>
</evidence>
<keyword evidence="1" id="KW-0175">Coiled coil</keyword>
<proteinExistence type="predicted"/>
<dbReference type="Proteomes" id="UP000789396">
    <property type="component" value="Unassembled WGS sequence"/>
</dbReference>